<feature type="compositionally biased region" description="Basic and acidic residues" evidence="2">
    <location>
        <begin position="248"/>
        <end position="260"/>
    </location>
</feature>
<feature type="coiled-coil region" evidence="1">
    <location>
        <begin position="101"/>
        <end position="149"/>
    </location>
</feature>
<evidence type="ECO:0000256" key="1">
    <source>
        <dbReference type="SAM" id="Coils"/>
    </source>
</evidence>
<evidence type="ECO:0000313" key="3">
    <source>
        <dbReference type="EMBL" id="KAK9994137.1"/>
    </source>
</evidence>
<keyword evidence="4" id="KW-1185">Reference proteome</keyword>
<evidence type="ECO:0000313" key="4">
    <source>
        <dbReference type="Proteomes" id="UP001459277"/>
    </source>
</evidence>
<dbReference type="EMBL" id="JAZDWU010000008">
    <property type="protein sequence ID" value="KAK9994137.1"/>
    <property type="molecule type" value="Genomic_DNA"/>
</dbReference>
<organism evidence="3 4">
    <name type="scientific">Lithocarpus litseifolius</name>
    <dbReference type="NCBI Taxonomy" id="425828"/>
    <lineage>
        <taxon>Eukaryota</taxon>
        <taxon>Viridiplantae</taxon>
        <taxon>Streptophyta</taxon>
        <taxon>Embryophyta</taxon>
        <taxon>Tracheophyta</taxon>
        <taxon>Spermatophyta</taxon>
        <taxon>Magnoliopsida</taxon>
        <taxon>eudicotyledons</taxon>
        <taxon>Gunneridae</taxon>
        <taxon>Pentapetalae</taxon>
        <taxon>rosids</taxon>
        <taxon>fabids</taxon>
        <taxon>Fagales</taxon>
        <taxon>Fagaceae</taxon>
        <taxon>Lithocarpus</taxon>
    </lineage>
</organism>
<dbReference type="AlphaFoldDB" id="A0AAW2C7R5"/>
<reference evidence="3 4" key="1">
    <citation type="submission" date="2024-01" db="EMBL/GenBank/DDBJ databases">
        <title>A telomere-to-telomere, gap-free genome of sweet tea (Lithocarpus litseifolius).</title>
        <authorList>
            <person name="Zhou J."/>
        </authorList>
    </citation>
    <scope>NUCLEOTIDE SEQUENCE [LARGE SCALE GENOMIC DNA]</scope>
    <source>
        <strain evidence="3">Zhou-2022a</strain>
        <tissue evidence="3">Leaf</tissue>
    </source>
</reference>
<proteinExistence type="predicted"/>
<comment type="caution">
    <text evidence="3">The sequence shown here is derived from an EMBL/GenBank/DDBJ whole genome shotgun (WGS) entry which is preliminary data.</text>
</comment>
<gene>
    <name evidence="3" type="ORF">SO802_023840</name>
</gene>
<dbReference type="Proteomes" id="UP001459277">
    <property type="component" value="Unassembled WGS sequence"/>
</dbReference>
<keyword evidence="1" id="KW-0175">Coiled coil</keyword>
<sequence length="311" mass="35423">MVAQSRDTRWLCFGPKDSDESCDGERNYSTFMTIDHVASSDDLSVLVEELREHSELESIGIIEESDDEEDEGIVGLQEAYNSLLEKTGEYAKVANVAIRKMKRAEENYRILLVRHKEAKCEIEKLNGELSEAYAKVRFLELEVVQANAKVEMVSTKKLDDVISSQKHFSEKSMLGYTGESSSAIKIAKEVKFVKVKEPVVAAPYLEKEENEKKKNVVEQRVMNKPRNHSLVKPEARRKSLPRSQRVIKGQEDQEVTRGQDGDTEMVDVMKMIGAFTTCLESFTKRFYPFDFFPYLKLPVLVDNPSTPDVPP</sequence>
<feature type="region of interest" description="Disordered" evidence="2">
    <location>
        <begin position="226"/>
        <end position="260"/>
    </location>
</feature>
<name>A0AAW2C7R5_9ROSI</name>
<accession>A0AAW2C7R5</accession>
<protein>
    <submittedName>
        <fullName evidence="3">Uncharacterized protein</fullName>
    </submittedName>
</protein>
<evidence type="ECO:0000256" key="2">
    <source>
        <dbReference type="SAM" id="MobiDB-lite"/>
    </source>
</evidence>